<evidence type="ECO:0000313" key="2">
    <source>
        <dbReference type="EMBL" id="KAK6182851.1"/>
    </source>
</evidence>
<protein>
    <submittedName>
        <fullName evidence="2">Uncharacterized protein</fullName>
    </submittedName>
</protein>
<feature type="transmembrane region" description="Helical" evidence="1">
    <location>
        <begin position="128"/>
        <end position="153"/>
    </location>
</feature>
<keyword evidence="1" id="KW-0472">Membrane</keyword>
<sequence>MSGVKQSNPGLIILIILSTLVFAGLQVLNYLAADPANSYGLFEHGISNVSAMYPLDVTPAGATFAIWGVIYAWQALILIYSLTSLCRRTTEGPVYSNPTLLPPAFFIAYMANNVSNITWLFLWDRLYLVASSIFLFLIAFTLYVCMIISYVVLNKNKDALVCKGRRMEVWLIIFIVQNGLAIYATWTSIASLINLGTAIAYATDPPVGREIASSIALGILTAEFVAFVATDLSVLNKYTRYVFTPYVVLIVACVGIIFKNWDPTNPNSIFTVVILGLSLISFIGKIVRMAVGGSHFKHRIESTLQHNYEALK</sequence>
<feature type="transmembrane region" description="Helical" evidence="1">
    <location>
        <begin position="64"/>
        <end position="83"/>
    </location>
</feature>
<accession>A0AAN8JRV9</accession>
<gene>
    <name evidence="2" type="ORF">SNE40_010441</name>
</gene>
<feature type="transmembrane region" description="Helical" evidence="1">
    <location>
        <begin position="211"/>
        <end position="229"/>
    </location>
</feature>
<keyword evidence="1" id="KW-0812">Transmembrane</keyword>
<name>A0AAN8JRV9_PATCE</name>
<proteinExistence type="predicted"/>
<keyword evidence="1" id="KW-1133">Transmembrane helix</keyword>
<evidence type="ECO:0000256" key="1">
    <source>
        <dbReference type="SAM" id="Phobius"/>
    </source>
</evidence>
<keyword evidence="3" id="KW-1185">Reference proteome</keyword>
<dbReference type="PANTHER" id="PTHR33802">
    <property type="entry name" value="SI:CH211-161H7.5-RELATED"/>
    <property type="match status" value="1"/>
</dbReference>
<comment type="caution">
    <text evidence="2">The sequence shown here is derived from an EMBL/GenBank/DDBJ whole genome shotgun (WGS) entry which is preliminary data.</text>
</comment>
<feature type="transmembrane region" description="Helical" evidence="1">
    <location>
        <begin position="241"/>
        <end position="261"/>
    </location>
</feature>
<feature type="transmembrane region" description="Helical" evidence="1">
    <location>
        <begin position="12"/>
        <end position="32"/>
    </location>
</feature>
<evidence type="ECO:0000313" key="3">
    <source>
        <dbReference type="Proteomes" id="UP001347796"/>
    </source>
</evidence>
<dbReference type="EMBL" id="JAZGQO010000007">
    <property type="protein sequence ID" value="KAK6182851.1"/>
    <property type="molecule type" value="Genomic_DNA"/>
</dbReference>
<feature type="transmembrane region" description="Helical" evidence="1">
    <location>
        <begin position="169"/>
        <end position="191"/>
    </location>
</feature>
<reference evidence="2 3" key="1">
    <citation type="submission" date="2024-01" db="EMBL/GenBank/DDBJ databases">
        <title>The genome of the rayed Mediterranean limpet Patella caerulea (Linnaeus, 1758).</title>
        <authorList>
            <person name="Anh-Thu Weber A."/>
            <person name="Halstead-Nussloch G."/>
        </authorList>
    </citation>
    <scope>NUCLEOTIDE SEQUENCE [LARGE SCALE GENOMIC DNA]</scope>
    <source>
        <strain evidence="2">AATW-2023a</strain>
        <tissue evidence="2">Whole specimen</tissue>
    </source>
</reference>
<feature type="transmembrane region" description="Helical" evidence="1">
    <location>
        <begin position="267"/>
        <end position="287"/>
    </location>
</feature>
<dbReference type="PANTHER" id="PTHR33802:SF1">
    <property type="entry name" value="XK-RELATED PROTEIN"/>
    <property type="match status" value="1"/>
</dbReference>
<organism evidence="2 3">
    <name type="scientific">Patella caerulea</name>
    <name type="common">Rayed Mediterranean limpet</name>
    <dbReference type="NCBI Taxonomy" id="87958"/>
    <lineage>
        <taxon>Eukaryota</taxon>
        <taxon>Metazoa</taxon>
        <taxon>Spiralia</taxon>
        <taxon>Lophotrochozoa</taxon>
        <taxon>Mollusca</taxon>
        <taxon>Gastropoda</taxon>
        <taxon>Patellogastropoda</taxon>
        <taxon>Patelloidea</taxon>
        <taxon>Patellidae</taxon>
        <taxon>Patella</taxon>
    </lineage>
</organism>
<dbReference type="Proteomes" id="UP001347796">
    <property type="component" value="Unassembled WGS sequence"/>
</dbReference>
<dbReference type="AlphaFoldDB" id="A0AAN8JRV9"/>